<sequence length="70" mass="7380">MLHHSVGWYYHPHRFTVAVAFMLALGDFAFLTVGNCLLGTVTVTLPSPVPGKSPSSTLTVIGGRVSPLGV</sequence>
<protein>
    <submittedName>
        <fullName evidence="2">Uncharacterized protein</fullName>
    </submittedName>
</protein>
<keyword evidence="1" id="KW-0472">Membrane</keyword>
<comment type="caution">
    <text evidence="2">The sequence shown here is derived from an EMBL/GenBank/DDBJ whole genome shotgun (WGS) entry which is preliminary data.</text>
</comment>
<accession>A0A930Y949</accession>
<keyword evidence="1" id="KW-0812">Transmembrane</keyword>
<organism evidence="2">
    <name type="scientific">Gallibacterium anatis</name>
    <dbReference type="NCBI Taxonomy" id="750"/>
    <lineage>
        <taxon>Bacteria</taxon>
        <taxon>Pseudomonadati</taxon>
        <taxon>Pseudomonadota</taxon>
        <taxon>Gammaproteobacteria</taxon>
        <taxon>Pasteurellales</taxon>
        <taxon>Pasteurellaceae</taxon>
        <taxon>Gallibacterium</taxon>
    </lineage>
</organism>
<evidence type="ECO:0000256" key="1">
    <source>
        <dbReference type="SAM" id="Phobius"/>
    </source>
</evidence>
<name>A0A930Y949_9PAST</name>
<feature type="transmembrane region" description="Helical" evidence="1">
    <location>
        <begin position="15"/>
        <end position="38"/>
    </location>
</feature>
<evidence type="ECO:0000313" key="2">
    <source>
        <dbReference type="EMBL" id="MBF4103102.1"/>
    </source>
</evidence>
<dbReference type="AlphaFoldDB" id="A0A930Y949"/>
<reference evidence="2" key="1">
    <citation type="submission" date="2020-11" db="EMBL/GenBank/DDBJ databases">
        <title>Gallibacterium anatis 1637, full genome, WGS.</title>
        <authorList>
            <person name="Laishevtcev A.I."/>
            <person name="Yakimova E.A."/>
            <person name="Petkovich D."/>
            <person name="Stepanova T.V."/>
            <person name="Kalendr R.S."/>
            <person name="Rubalsky E.O."/>
            <person name="Zulkarneev E.R."/>
            <person name="Aleshkin A.V."/>
        </authorList>
    </citation>
    <scope>NUCLEOTIDE SEQUENCE</scope>
    <source>
        <strain evidence="2">1637</strain>
    </source>
</reference>
<keyword evidence="1" id="KW-1133">Transmembrane helix</keyword>
<gene>
    <name evidence="2" type="ORF">INT80_14490</name>
</gene>
<dbReference type="EMBL" id="JADION010000054">
    <property type="protein sequence ID" value="MBF4103102.1"/>
    <property type="molecule type" value="Genomic_DNA"/>
</dbReference>
<proteinExistence type="predicted"/>